<dbReference type="AlphaFoldDB" id="A0AAV7S9R6"/>
<feature type="compositionally biased region" description="Basic residues" evidence="1">
    <location>
        <begin position="97"/>
        <end position="109"/>
    </location>
</feature>
<keyword evidence="3" id="KW-1185">Reference proteome</keyword>
<proteinExistence type="predicted"/>
<accession>A0AAV7S9R6</accession>
<name>A0AAV7S9R6_PLEWA</name>
<sequence>MGRARSTPGGTSASGFPDPDVVLSVSNQRRHPGAEGGCNTLPDVAQASPGETRTPSVTGTRGDTDGRTRDSGSTGSSSVCKGDGGGTQSRTSGNHRGSGRRRNAQRSRTHRPDSNLPSRHRAEPNNSGFFLALAGMETRV</sequence>
<evidence type="ECO:0000256" key="1">
    <source>
        <dbReference type="SAM" id="MobiDB-lite"/>
    </source>
</evidence>
<dbReference type="Proteomes" id="UP001066276">
    <property type="component" value="Chromosome 4_2"/>
</dbReference>
<gene>
    <name evidence="2" type="ORF">NDU88_000318</name>
</gene>
<evidence type="ECO:0000313" key="3">
    <source>
        <dbReference type="Proteomes" id="UP001066276"/>
    </source>
</evidence>
<organism evidence="2 3">
    <name type="scientific">Pleurodeles waltl</name>
    <name type="common">Iberian ribbed newt</name>
    <dbReference type="NCBI Taxonomy" id="8319"/>
    <lineage>
        <taxon>Eukaryota</taxon>
        <taxon>Metazoa</taxon>
        <taxon>Chordata</taxon>
        <taxon>Craniata</taxon>
        <taxon>Vertebrata</taxon>
        <taxon>Euteleostomi</taxon>
        <taxon>Amphibia</taxon>
        <taxon>Batrachia</taxon>
        <taxon>Caudata</taxon>
        <taxon>Salamandroidea</taxon>
        <taxon>Salamandridae</taxon>
        <taxon>Pleurodelinae</taxon>
        <taxon>Pleurodeles</taxon>
    </lineage>
</organism>
<dbReference type="EMBL" id="JANPWB010000008">
    <property type="protein sequence ID" value="KAJ1159813.1"/>
    <property type="molecule type" value="Genomic_DNA"/>
</dbReference>
<comment type="caution">
    <text evidence="2">The sequence shown here is derived from an EMBL/GenBank/DDBJ whole genome shotgun (WGS) entry which is preliminary data.</text>
</comment>
<feature type="region of interest" description="Disordered" evidence="1">
    <location>
        <begin position="1"/>
        <end position="140"/>
    </location>
</feature>
<evidence type="ECO:0000313" key="2">
    <source>
        <dbReference type="EMBL" id="KAJ1159813.1"/>
    </source>
</evidence>
<protein>
    <submittedName>
        <fullName evidence="2">Uncharacterized protein</fullName>
    </submittedName>
</protein>
<reference evidence="2" key="1">
    <citation type="journal article" date="2022" name="bioRxiv">
        <title>Sequencing and chromosome-scale assembly of the giantPleurodeles waltlgenome.</title>
        <authorList>
            <person name="Brown T."/>
            <person name="Elewa A."/>
            <person name="Iarovenko S."/>
            <person name="Subramanian E."/>
            <person name="Araus A.J."/>
            <person name="Petzold A."/>
            <person name="Susuki M."/>
            <person name="Suzuki K.-i.T."/>
            <person name="Hayashi T."/>
            <person name="Toyoda A."/>
            <person name="Oliveira C."/>
            <person name="Osipova E."/>
            <person name="Leigh N.D."/>
            <person name="Simon A."/>
            <person name="Yun M.H."/>
        </authorList>
    </citation>
    <scope>NUCLEOTIDE SEQUENCE</scope>
    <source>
        <strain evidence="2">20211129_DDA</strain>
        <tissue evidence="2">Liver</tissue>
    </source>
</reference>